<evidence type="ECO:0000313" key="2">
    <source>
        <dbReference type="Proteomes" id="UP001204068"/>
    </source>
</evidence>
<organism evidence="1 2">
    <name type="scientific">Mammaliicoccus sciuri</name>
    <name type="common">Staphylococcus sciuri</name>
    <dbReference type="NCBI Taxonomy" id="1296"/>
    <lineage>
        <taxon>Bacteria</taxon>
        <taxon>Bacillati</taxon>
        <taxon>Bacillota</taxon>
        <taxon>Bacilli</taxon>
        <taxon>Bacillales</taxon>
        <taxon>Staphylococcaceae</taxon>
        <taxon>Mammaliicoccus</taxon>
    </lineage>
</organism>
<sequence length="83" mass="9364">MTRTFLTDKEIAKAIRKELKEKLGYTSRQISVRSYGSSVDVVIKDESIDKEAVEKIAYPFEEVDRCEVTGEVLAGGNTFVFVK</sequence>
<gene>
    <name evidence="1" type="ORF">NQ032_15815</name>
</gene>
<reference evidence="1" key="1">
    <citation type="submission" date="2022-07" db="EMBL/GenBank/DDBJ databases">
        <title>Bacterial species isolated from the porcine tonsil microbiota.</title>
        <authorList>
            <person name="Oliveira I.M.F."/>
        </authorList>
    </citation>
    <scope>NUCLEOTIDE SEQUENCE</scope>
    <source>
        <strain evidence="1">8QC2O2</strain>
    </source>
</reference>
<dbReference type="EMBL" id="JANILD010000012">
    <property type="protein sequence ID" value="MCQ9305072.1"/>
    <property type="molecule type" value="Genomic_DNA"/>
</dbReference>
<accession>A0AAW5LS92</accession>
<dbReference type="Proteomes" id="UP001204068">
    <property type="component" value="Unassembled WGS sequence"/>
</dbReference>
<name>A0AAW5LS92_MAMSC</name>
<comment type="caution">
    <text evidence="1">The sequence shown here is derived from an EMBL/GenBank/DDBJ whole genome shotgun (WGS) entry which is preliminary data.</text>
</comment>
<dbReference type="AlphaFoldDB" id="A0AAW5LS92"/>
<proteinExistence type="predicted"/>
<protein>
    <submittedName>
        <fullName evidence="1">Uncharacterized protein</fullName>
    </submittedName>
</protein>
<evidence type="ECO:0000313" key="1">
    <source>
        <dbReference type="EMBL" id="MCQ9305072.1"/>
    </source>
</evidence>
<dbReference type="RefSeq" id="WP_196980754.1">
    <property type="nucleotide sequence ID" value="NZ_JACDQU010000012.1"/>
</dbReference>